<name>A0A7J6P9G8_PEROL</name>
<dbReference type="PROSITE" id="PS00018">
    <property type="entry name" value="EF_HAND_1"/>
    <property type="match status" value="1"/>
</dbReference>
<dbReference type="AlphaFoldDB" id="A0A7J6P9G8"/>
<dbReference type="OrthoDB" id="441028at2759"/>
<dbReference type="GO" id="GO:0005509">
    <property type="term" value="F:calcium ion binding"/>
    <property type="evidence" value="ECO:0007669"/>
    <property type="project" value="InterPro"/>
</dbReference>
<feature type="domain" description="EF-hand" evidence="2">
    <location>
        <begin position="418"/>
        <end position="453"/>
    </location>
</feature>
<dbReference type="PROSITE" id="PS50222">
    <property type="entry name" value="EF_HAND_2"/>
    <property type="match status" value="1"/>
</dbReference>
<organism evidence="3 4">
    <name type="scientific">Perkinsus olseni</name>
    <name type="common">Perkinsus atlanticus</name>
    <dbReference type="NCBI Taxonomy" id="32597"/>
    <lineage>
        <taxon>Eukaryota</taxon>
        <taxon>Sar</taxon>
        <taxon>Alveolata</taxon>
        <taxon>Perkinsozoa</taxon>
        <taxon>Perkinsea</taxon>
        <taxon>Perkinsida</taxon>
        <taxon>Perkinsidae</taxon>
        <taxon>Perkinsus</taxon>
    </lineage>
</organism>
<dbReference type="EMBL" id="JABANP010000055">
    <property type="protein sequence ID" value="KAF4692768.1"/>
    <property type="molecule type" value="Genomic_DNA"/>
</dbReference>
<dbReference type="InterPro" id="IPR018247">
    <property type="entry name" value="EF_Hand_1_Ca_BS"/>
</dbReference>
<evidence type="ECO:0000259" key="2">
    <source>
        <dbReference type="PROSITE" id="PS50222"/>
    </source>
</evidence>
<dbReference type="Proteomes" id="UP000541610">
    <property type="component" value="Unassembled WGS sequence"/>
</dbReference>
<evidence type="ECO:0000256" key="1">
    <source>
        <dbReference type="SAM" id="Coils"/>
    </source>
</evidence>
<feature type="coiled-coil region" evidence="1">
    <location>
        <begin position="152"/>
        <end position="199"/>
    </location>
</feature>
<gene>
    <name evidence="3" type="ORF">FOZ60_012670</name>
</gene>
<protein>
    <recommendedName>
        <fullName evidence="2">EF-hand domain-containing protein</fullName>
    </recommendedName>
</protein>
<proteinExistence type="predicted"/>
<accession>A0A7J6P9G8</accession>
<comment type="caution">
    <text evidence="3">The sequence shown here is derived from an EMBL/GenBank/DDBJ whole genome shotgun (WGS) entry which is preliminary data.</text>
</comment>
<evidence type="ECO:0000313" key="3">
    <source>
        <dbReference type="EMBL" id="KAF4692768.1"/>
    </source>
</evidence>
<keyword evidence="1" id="KW-0175">Coiled coil</keyword>
<evidence type="ECO:0000313" key="4">
    <source>
        <dbReference type="Proteomes" id="UP000541610"/>
    </source>
</evidence>
<sequence length="715" mass="80663">MITFLAVMKQPRHALLVDCLITSKWQLVTLAGEYRPKISTGWPMQSWAWAKTKREMNGKTLVPEITPEGRPRQLLEQGLSAEVDQLFLCLSLYEYRRVGSTASAASTCTQELSASTCDAEKNNIRKDRLILELLQSVRIGGGQKVSGGAVKAAELEEALSDIMAALAERKRAMDLRLHLESKERQLAVLREELKKAKPQDVEGEIARAQREVDRMLERVYHAQLRGRADEDDDARSRVYDAEMDCGRLEREKLVVQARLTKLASERNDMRLEAEEYRSQAKRDIREKKRIEKRVIQISESEKRLAESEALSKELEMAEKELEQEREKIRHLQQQLESQEMAAQEAHDAATRLRPQPGEQRHRGLDWPVPSSLILPDPVFARTQTSDDEDDVILPHVLDSSRLDPRAKECLWLLKTNTGKHHSLARRLAAADADGDGLLTVDELIEVLPARPKPVRSVVNNLSDVVSRAGSTNPGIRDQDGHPLVAWVDLLLLADQVGKPPVDSERLARLQNWLVWRARKNQFNVAEILKAFENRSGPDDSELIGFLTNELGISRDDAKFLAASESLLGDAFYLTLPSWYAPVTAEELCWILESFFEAIGLWIEDDKRARQKAAAQHKSTFVTRRSLSTLLLAAASETEHFSSSGDIPCSVFADLITRLKLVDSEDEAAVITSTLARDVSDPEKLASTGVNVFDLENHYAKETWRKLMTKCRHLGK</sequence>
<dbReference type="InterPro" id="IPR002048">
    <property type="entry name" value="EF_hand_dom"/>
</dbReference>
<feature type="coiled-coil region" evidence="1">
    <location>
        <begin position="259"/>
        <end position="348"/>
    </location>
</feature>
<reference evidence="3 4" key="1">
    <citation type="submission" date="2020-04" db="EMBL/GenBank/DDBJ databases">
        <title>Perkinsus olseni comparative genomics.</title>
        <authorList>
            <person name="Bogema D.R."/>
        </authorList>
    </citation>
    <scope>NUCLEOTIDE SEQUENCE [LARGE SCALE GENOMIC DNA]</scope>
    <source>
        <strain evidence="3">00978-12</strain>
    </source>
</reference>